<dbReference type="InterPro" id="IPR036410">
    <property type="entry name" value="HSP_DnaJ_Cys-rich_dom_sf"/>
</dbReference>
<protein>
    <submittedName>
        <fullName evidence="1">Uncharacterized protein</fullName>
    </submittedName>
</protein>
<evidence type="ECO:0000313" key="2">
    <source>
        <dbReference type="Proteomes" id="UP000198324"/>
    </source>
</evidence>
<dbReference type="SUPFAM" id="SSF57938">
    <property type="entry name" value="DnaJ/Hsp40 cysteine-rich domain"/>
    <property type="match status" value="1"/>
</dbReference>
<dbReference type="Gene3D" id="2.10.230.10">
    <property type="entry name" value="Heat shock protein DnaJ, cysteine-rich domain"/>
    <property type="match status" value="1"/>
</dbReference>
<evidence type="ECO:0000313" key="1">
    <source>
        <dbReference type="EMBL" id="SNR98862.1"/>
    </source>
</evidence>
<organism evidence="1 2">
    <name type="scientific">Humidesulfovibrio mexicanus</name>
    <dbReference type="NCBI Taxonomy" id="147047"/>
    <lineage>
        <taxon>Bacteria</taxon>
        <taxon>Pseudomonadati</taxon>
        <taxon>Thermodesulfobacteriota</taxon>
        <taxon>Desulfovibrionia</taxon>
        <taxon>Desulfovibrionales</taxon>
        <taxon>Desulfovibrionaceae</taxon>
        <taxon>Humidesulfovibrio</taxon>
    </lineage>
</organism>
<name>A0A239AU61_9BACT</name>
<proteinExistence type="predicted"/>
<dbReference type="Proteomes" id="UP000198324">
    <property type="component" value="Unassembled WGS sequence"/>
</dbReference>
<dbReference type="AlphaFoldDB" id="A0A239AU61"/>
<keyword evidence="2" id="KW-1185">Reference proteome</keyword>
<reference evidence="1 2" key="1">
    <citation type="submission" date="2017-06" db="EMBL/GenBank/DDBJ databases">
        <authorList>
            <person name="Kim H.J."/>
            <person name="Triplett B.A."/>
        </authorList>
    </citation>
    <scope>NUCLEOTIDE SEQUENCE [LARGE SCALE GENOMIC DNA]</scope>
    <source>
        <strain evidence="1 2">DSM 13116</strain>
    </source>
</reference>
<sequence>METEKLALAFGLTRDSWLTMPRSLMGAMPPEWQDRLAPLIDEFRAAWPGLDEVRTRVEVVHEAECPTCKGFGAQGGEQEPCDECGGTGKVDITARWFYWLNDYRRPNFKRIAQLMFPPKTMPQHQDYQAALARVRHNPALDERA</sequence>
<dbReference type="RefSeq" id="WP_089274417.1">
    <property type="nucleotide sequence ID" value="NZ_FZOC01000004.1"/>
</dbReference>
<dbReference type="OrthoDB" id="6637256at2"/>
<accession>A0A239AU61</accession>
<gene>
    <name evidence="1" type="ORF">SAMN04488503_2208</name>
</gene>
<dbReference type="EMBL" id="FZOC01000004">
    <property type="protein sequence ID" value="SNR98862.1"/>
    <property type="molecule type" value="Genomic_DNA"/>
</dbReference>